<dbReference type="Proteomes" id="UP000679335">
    <property type="component" value="Chromosome"/>
</dbReference>
<gene>
    <name evidence="1" type="ORF">KKR89_06155</name>
</gene>
<sequence>MTAHSEIVLTDFKELDEFLDDREHDDPRTFVSYKGSPGLLAAVMKLLDPPLVEHRGAVFLGFAFDAAVVDEWFLRLAGDVAGVERIVNHLHVWEILPTNAFDEDEAKRLVGPIAQFWRSALQARFPDRRFVVETECDADYGPEVTFYTSAPRLK</sequence>
<evidence type="ECO:0000313" key="1">
    <source>
        <dbReference type="EMBL" id="QWC17178.1"/>
    </source>
</evidence>
<evidence type="ECO:0000313" key="2">
    <source>
        <dbReference type="Proteomes" id="UP000679335"/>
    </source>
</evidence>
<name>A0ABX8GML5_9CELL</name>
<reference evidence="1 2" key="1">
    <citation type="submission" date="2021-05" db="EMBL/GenBank/DDBJ databases">
        <title>Novel species in genus Cellulomonas.</title>
        <authorList>
            <person name="Zhang G."/>
        </authorList>
    </citation>
    <scope>NUCLEOTIDE SEQUENCE [LARGE SCALE GENOMIC DNA]</scope>
    <source>
        <strain evidence="2">zg-ZUI157</strain>
    </source>
</reference>
<accession>A0ABX8GML5</accession>
<keyword evidence="2" id="KW-1185">Reference proteome</keyword>
<dbReference type="RefSeq" id="WP_208197453.1">
    <property type="nucleotide sequence ID" value="NZ_CP076023.1"/>
</dbReference>
<organism evidence="1 2">
    <name type="scientific">Cellulomonas dongxiuzhuiae</name>
    <dbReference type="NCBI Taxonomy" id="2819979"/>
    <lineage>
        <taxon>Bacteria</taxon>
        <taxon>Bacillati</taxon>
        <taxon>Actinomycetota</taxon>
        <taxon>Actinomycetes</taxon>
        <taxon>Micrococcales</taxon>
        <taxon>Cellulomonadaceae</taxon>
        <taxon>Cellulomonas</taxon>
    </lineage>
</organism>
<proteinExistence type="predicted"/>
<protein>
    <submittedName>
        <fullName evidence="1">Uncharacterized protein</fullName>
    </submittedName>
</protein>
<dbReference type="EMBL" id="CP076023">
    <property type="protein sequence ID" value="QWC17178.1"/>
    <property type="molecule type" value="Genomic_DNA"/>
</dbReference>